<dbReference type="EMBL" id="JAYKLX010000002">
    <property type="protein sequence ID" value="MEB3344798.1"/>
    <property type="molecule type" value="Genomic_DNA"/>
</dbReference>
<dbReference type="InterPro" id="IPR023997">
    <property type="entry name" value="TonB-dep_OMP_SusC/RagA_CS"/>
</dbReference>
<reference evidence="12 13" key="1">
    <citation type="journal article" date="2013" name="Int. J. Syst. Evol. Microbiol.">
        <title>Aquimarina gracilis sp. nov., isolated from the gut microflora of a mussel, Mytilus coruscus, and emended description of Aquimarina spongiae.</title>
        <authorList>
            <person name="Park S.C."/>
            <person name="Choe H.N."/>
            <person name="Baik K.S."/>
            <person name="Seong C.N."/>
        </authorList>
    </citation>
    <scope>NUCLEOTIDE SEQUENCE [LARGE SCALE GENOMIC DNA]</scope>
    <source>
        <strain evidence="12 13">PSC32</strain>
    </source>
</reference>
<dbReference type="Gene3D" id="2.170.130.10">
    <property type="entry name" value="TonB-dependent receptor, plug domain"/>
    <property type="match status" value="1"/>
</dbReference>
<comment type="subcellular location">
    <subcellularLocation>
        <location evidence="1 8">Cell outer membrane</location>
        <topology evidence="1 8">Multi-pass membrane protein</topology>
    </subcellularLocation>
</comment>
<dbReference type="NCBIfam" id="TIGR04057">
    <property type="entry name" value="SusC_RagA_signa"/>
    <property type="match status" value="1"/>
</dbReference>
<dbReference type="InterPro" id="IPR008969">
    <property type="entry name" value="CarboxyPept-like_regulatory"/>
</dbReference>
<keyword evidence="4 8" id="KW-0812">Transmembrane</keyword>
<evidence type="ECO:0000256" key="1">
    <source>
        <dbReference type="ARBA" id="ARBA00004571"/>
    </source>
</evidence>
<feature type="domain" description="TonB-dependent receptor-like beta-barrel" evidence="10">
    <location>
        <begin position="452"/>
        <end position="974"/>
    </location>
</feature>
<organism evidence="12 13">
    <name type="scientific">Aquimarina gracilis</name>
    <dbReference type="NCBI Taxonomy" id="874422"/>
    <lineage>
        <taxon>Bacteria</taxon>
        <taxon>Pseudomonadati</taxon>
        <taxon>Bacteroidota</taxon>
        <taxon>Flavobacteriia</taxon>
        <taxon>Flavobacteriales</taxon>
        <taxon>Flavobacteriaceae</taxon>
        <taxon>Aquimarina</taxon>
    </lineage>
</organism>
<dbReference type="InterPro" id="IPR012910">
    <property type="entry name" value="Plug_dom"/>
</dbReference>
<proteinExistence type="inferred from homology"/>
<dbReference type="NCBIfam" id="TIGR04056">
    <property type="entry name" value="OMP_RagA_SusC"/>
    <property type="match status" value="1"/>
</dbReference>
<feature type="domain" description="TonB-dependent receptor plug" evidence="11">
    <location>
        <begin position="115"/>
        <end position="220"/>
    </location>
</feature>
<keyword evidence="5 9" id="KW-0798">TonB box</keyword>
<evidence type="ECO:0000259" key="10">
    <source>
        <dbReference type="Pfam" id="PF00593"/>
    </source>
</evidence>
<accession>A0ABU5ZS83</accession>
<keyword evidence="7 8" id="KW-0998">Cell outer membrane</keyword>
<evidence type="ECO:0000313" key="12">
    <source>
        <dbReference type="EMBL" id="MEB3344798.1"/>
    </source>
</evidence>
<dbReference type="InterPro" id="IPR000531">
    <property type="entry name" value="Beta-barrel_TonB"/>
</dbReference>
<dbReference type="Gene3D" id="2.60.40.1120">
    <property type="entry name" value="Carboxypeptidase-like, regulatory domain"/>
    <property type="match status" value="1"/>
</dbReference>
<gene>
    <name evidence="12" type="ORF">U6A24_04970</name>
</gene>
<comment type="caution">
    <text evidence="12">The sequence shown here is derived from an EMBL/GenBank/DDBJ whole genome shotgun (WGS) entry which is preliminary data.</text>
</comment>
<dbReference type="Pfam" id="PF13715">
    <property type="entry name" value="CarbopepD_reg_2"/>
    <property type="match status" value="1"/>
</dbReference>
<evidence type="ECO:0000313" key="13">
    <source>
        <dbReference type="Proteomes" id="UP001327027"/>
    </source>
</evidence>
<protein>
    <submittedName>
        <fullName evidence="12">TonB-dependent receptor</fullName>
    </submittedName>
</protein>
<keyword evidence="6 8" id="KW-0472">Membrane</keyword>
<evidence type="ECO:0000256" key="9">
    <source>
        <dbReference type="RuleBase" id="RU003357"/>
    </source>
</evidence>
<keyword evidence="13" id="KW-1185">Reference proteome</keyword>
<keyword evidence="3 8" id="KW-1134">Transmembrane beta strand</keyword>
<dbReference type="Pfam" id="PF00593">
    <property type="entry name" value="TonB_dep_Rec_b-barrel"/>
    <property type="match status" value="1"/>
</dbReference>
<dbReference type="InterPro" id="IPR039426">
    <property type="entry name" value="TonB-dep_rcpt-like"/>
</dbReference>
<dbReference type="SUPFAM" id="SSF56935">
    <property type="entry name" value="Porins"/>
    <property type="match status" value="1"/>
</dbReference>
<name>A0ABU5ZS83_9FLAO</name>
<evidence type="ECO:0000256" key="7">
    <source>
        <dbReference type="ARBA" id="ARBA00023237"/>
    </source>
</evidence>
<evidence type="ECO:0000256" key="8">
    <source>
        <dbReference type="PROSITE-ProRule" id="PRU01360"/>
    </source>
</evidence>
<dbReference type="InterPro" id="IPR036942">
    <property type="entry name" value="Beta-barrel_TonB_sf"/>
</dbReference>
<dbReference type="Proteomes" id="UP001327027">
    <property type="component" value="Unassembled WGS sequence"/>
</dbReference>
<dbReference type="SUPFAM" id="SSF49464">
    <property type="entry name" value="Carboxypeptidase regulatory domain-like"/>
    <property type="match status" value="1"/>
</dbReference>
<dbReference type="InterPro" id="IPR037066">
    <property type="entry name" value="Plug_dom_sf"/>
</dbReference>
<evidence type="ECO:0000256" key="4">
    <source>
        <dbReference type="ARBA" id="ARBA00022692"/>
    </source>
</evidence>
<evidence type="ECO:0000256" key="3">
    <source>
        <dbReference type="ARBA" id="ARBA00022452"/>
    </source>
</evidence>
<dbReference type="PROSITE" id="PS52016">
    <property type="entry name" value="TONB_DEPENDENT_REC_3"/>
    <property type="match status" value="1"/>
</dbReference>
<dbReference type="Gene3D" id="2.40.170.20">
    <property type="entry name" value="TonB-dependent receptor, beta-barrel domain"/>
    <property type="match status" value="1"/>
</dbReference>
<sequence length="1019" mass="109589">MENNLLKILLIGVFLMVSNTYSQSVSGVVTGDNGIPVPGVNVIVKGTNNGASTDFDGQYIISDVPENGTLVFSYLGFQTQEIQVAGRKTINVSLQPDTQSLDEVVILGYGQVQNKKTITTAVSTISSNQIEELPIQRAEAALQGTAPGVVVAQTSGSPGSPLTVRIRGVGSPNSSQPLYIVDGLQVPNLEYLNPNDIGKISILKDAASAAIYGSRGGNGVVLVETVKGKRGRSKPDITIKGFYGFQSLGNKPDLMNKDQYIDYYNAGVAAAGANLAEGFRGTFSDEERALLPDTDWYDVLFNDAPIQDVYVSLKDGTEQIAYSVSGGFFDQEGIVGGEGKSEFNRRNIRGSLNADITKNLSVDLTADYQSVQRYFLSENNGGPGNALMNFITALPPIYPVFAEDGEIFNPGRQNPNPTFQGVPLNVLGAVTNPIWSIAIQNNEAVQDISVLGGALNWEPIENLNLRATYSSFNLSALNRGFVPTLSIPSQIFNSGPFGNYSEFTTDFIRRQWGGTAEYLFGNLIEKGHNLKVLAGYEVVENELIAGDTVTDAGEFLTNNFDDVNFSLSTDITDALVTPGFVQEVGLVSYFGKVDYNLNEKYLLSATIRNDRSSNFGENNRSGWFPSASAGWVISEENFLQNSNVISLLKLRASWGISGNDASPRALAFQSSVNTGAGYGGEQGVVLTGLANPDLKWEELEQINVGLDLNAFGNSLGLTVEYYDKETSDILLAANTPLTSGLNPSVVNVGSVKNSGFEVLLSYRDTYKNGFSWNASVNVGFNENEVTDLGADGQAIGGGFTAPLFADNITLTAVGEPISSFYGFQVEGIDAAGNLLFADLDNSGNDKTTPNAEDKTFIGDPFPDYTYGISFGASYKGFDFSTFLFGTQGNDIFDATIRYDAIGSNRPVAYTEVGAPRNLAATSLTNGENLVSDFHVKDGSFLKVKNVSLGYSLPESAISAIGAEKVRIYISGQNLLTFTDYDGVDPEIGENFINSSLDIGIDRGFYPQPRQFLLGFEFNF</sequence>
<evidence type="ECO:0000256" key="6">
    <source>
        <dbReference type="ARBA" id="ARBA00023136"/>
    </source>
</evidence>
<dbReference type="Pfam" id="PF07715">
    <property type="entry name" value="Plug"/>
    <property type="match status" value="1"/>
</dbReference>
<evidence type="ECO:0000259" key="11">
    <source>
        <dbReference type="Pfam" id="PF07715"/>
    </source>
</evidence>
<dbReference type="RefSeq" id="WP_324178836.1">
    <property type="nucleotide sequence ID" value="NZ_BAABAW010000003.1"/>
</dbReference>
<evidence type="ECO:0000256" key="2">
    <source>
        <dbReference type="ARBA" id="ARBA00022448"/>
    </source>
</evidence>
<keyword evidence="2 8" id="KW-0813">Transport</keyword>
<dbReference type="InterPro" id="IPR023996">
    <property type="entry name" value="TonB-dep_OMP_SusC/RagA"/>
</dbReference>
<evidence type="ECO:0000256" key="5">
    <source>
        <dbReference type="ARBA" id="ARBA00023077"/>
    </source>
</evidence>
<keyword evidence="12" id="KW-0675">Receptor</keyword>
<comment type="similarity">
    <text evidence="8 9">Belongs to the TonB-dependent receptor family.</text>
</comment>